<reference evidence="1 2" key="1">
    <citation type="submission" date="2020-09" db="EMBL/GenBank/DDBJ databases">
        <title>De no assembly of potato wild relative species, Solanum commersonii.</title>
        <authorList>
            <person name="Cho K."/>
        </authorList>
    </citation>
    <scope>NUCLEOTIDE SEQUENCE [LARGE SCALE GENOMIC DNA]</scope>
    <source>
        <strain evidence="1">LZ3.2</strain>
        <tissue evidence="1">Leaf</tissue>
    </source>
</reference>
<protein>
    <submittedName>
        <fullName evidence="1">Uncharacterized protein</fullName>
    </submittedName>
</protein>
<gene>
    <name evidence="1" type="ORF">H5410_044268</name>
</gene>
<proteinExistence type="predicted"/>
<name>A0A9J5X7K1_SOLCO</name>
<dbReference type="PANTHER" id="PTHR46238">
    <property type="entry name" value="REVERSE TRANSCRIPTASE DOMAIN-CONTAINING PROTEIN"/>
    <property type="match status" value="1"/>
</dbReference>
<evidence type="ECO:0000313" key="1">
    <source>
        <dbReference type="EMBL" id="KAG5583834.1"/>
    </source>
</evidence>
<sequence length="132" mass="15600">MLFAIDIKIINETRRVVNVRLEVWKQTLESKGFRLSKIIIEYLRCKFSDVIQEVGIEVRLDAQSIPKKGSFKYLRSLIEGNREINDDVTHYIDKIRNDDILDKMGVASVLHKLREARLRWFGHVNRRYEDGP</sequence>
<dbReference type="EMBL" id="JACXVP010000009">
    <property type="protein sequence ID" value="KAG5583834.1"/>
    <property type="molecule type" value="Genomic_DNA"/>
</dbReference>
<dbReference type="Proteomes" id="UP000824120">
    <property type="component" value="Chromosome 9"/>
</dbReference>
<dbReference type="AlphaFoldDB" id="A0A9J5X7K1"/>
<keyword evidence="2" id="KW-1185">Reference proteome</keyword>
<dbReference type="PANTHER" id="PTHR46238:SF8">
    <property type="entry name" value="ENDONUCLEASE_EXONUCLEASE_PHOSPHATASE DOMAIN-CONTAINING PROTEIN"/>
    <property type="match status" value="1"/>
</dbReference>
<organism evidence="1 2">
    <name type="scientific">Solanum commersonii</name>
    <name type="common">Commerson's wild potato</name>
    <name type="synonym">Commerson's nightshade</name>
    <dbReference type="NCBI Taxonomy" id="4109"/>
    <lineage>
        <taxon>Eukaryota</taxon>
        <taxon>Viridiplantae</taxon>
        <taxon>Streptophyta</taxon>
        <taxon>Embryophyta</taxon>
        <taxon>Tracheophyta</taxon>
        <taxon>Spermatophyta</taxon>
        <taxon>Magnoliopsida</taxon>
        <taxon>eudicotyledons</taxon>
        <taxon>Gunneridae</taxon>
        <taxon>Pentapetalae</taxon>
        <taxon>asterids</taxon>
        <taxon>lamiids</taxon>
        <taxon>Solanales</taxon>
        <taxon>Solanaceae</taxon>
        <taxon>Solanoideae</taxon>
        <taxon>Solaneae</taxon>
        <taxon>Solanum</taxon>
    </lineage>
</organism>
<evidence type="ECO:0000313" key="2">
    <source>
        <dbReference type="Proteomes" id="UP000824120"/>
    </source>
</evidence>
<comment type="caution">
    <text evidence="1">The sequence shown here is derived from an EMBL/GenBank/DDBJ whole genome shotgun (WGS) entry which is preliminary data.</text>
</comment>
<accession>A0A9J5X7K1</accession>